<feature type="compositionally biased region" description="Polar residues" evidence="1">
    <location>
        <begin position="484"/>
        <end position="495"/>
    </location>
</feature>
<organism evidence="3 4">
    <name type="scientific">Priapulus caudatus</name>
    <name type="common">Priapulid worm</name>
    <dbReference type="NCBI Taxonomy" id="37621"/>
    <lineage>
        <taxon>Eukaryota</taxon>
        <taxon>Metazoa</taxon>
        <taxon>Ecdysozoa</taxon>
        <taxon>Scalidophora</taxon>
        <taxon>Priapulida</taxon>
        <taxon>Priapulimorpha</taxon>
        <taxon>Priapulimorphida</taxon>
        <taxon>Priapulidae</taxon>
        <taxon>Priapulus</taxon>
    </lineage>
</organism>
<keyword evidence="3" id="KW-1185">Reference proteome</keyword>
<feature type="transmembrane region" description="Helical" evidence="2">
    <location>
        <begin position="58"/>
        <end position="83"/>
    </location>
</feature>
<evidence type="ECO:0000313" key="3">
    <source>
        <dbReference type="Proteomes" id="UP000695022"/>
    </source>
</evidence>
<reference evidence="4" key="1">
    <citation type="submission" date="2025-08" db="UniProtKB">
        <authorList>
            <consortium name="RefSeq"/>
        </authorList>
    </citation>
    <scope>IDENTIFICATION</scope>
</reference>
<evidence type="ECO:0000256" key="1">
    <source>
        <dbReference type="SAM" id="MobiDB-lite"/>
    </source>
</evidence>
<dbReference type="GeneID" id="106810565"/>
<sequence>MRGAAALRAKLAVNSLWSLWYCVLVSSITAYLAKCNVRDYAKYRQLSWMPTSDVGAALHMYLALTVFAVVMLPCFVVAATLLVGNMANDGKTLGRNVSLLGDTRRSRASWLWRYTLPPSHVLHVLMAFCLLMAKLVMDGELVHHGFLRLDRIWATDIDAFMDGKDVRDTNITRAAATAAAAAAAAASGALPVSHDVMGASLEFVNFGVALLLTSVRYPSVFWSSNKAFSLMFSSFLVLSATYQAISFCGFCILHKIHVFGVRNVLDDRPLLLNTPQNVFAYLLVSALVFFSPAIPFWYGVVKYNHSLARQREKHCVYRNATSKFHVYRPHLCAMATLILTAACKAPLVYDALVFYSKIPSYVVGMAISVDICYLMLWILLWFVLTVKRTWTFRIEFAEMAKKSPNSLISGRSIEKTNLLVLEAPDYRDPAKKSLLNLLHVQKAPANNNDNWKHSLKRGRGSIGSAKKYRISLHDDDDADARSRATPTGEHTTRGINISGPIRSVFDTVPLAPMIPHSFPSTPSPEEVPPPTDEENEEEVAAAAMPNGWGSECENLLRQVSRGHYTPNVSNMKNLGRARDPTFATHADDDYDDVFRVSRTSSQPFLGPEQQQRRARPEACGTVRKPRPRVPNYARRSQTLHYGRSKHRPPVPPTLNSAVEMLRQCQFQNAFYYVPDTAPVTRTELSGSGGGGSGYGDDAHIYDRSTNMRMTSFTDKPDFPHGDDGQFPNPPDDHVFSDPDYTEIPEETPETIEDGQEQQGEEEEEDDEGEGEEAEDELEGEDEEGEDQEEQTPPNMRRQRRDSANYSLTDSNGNDDSDHYNYSNGQAYNNMQYAYPQKMAKQEPSKSDFNDSDYRRLNGYNVSNVYPQRSSGSTTADDIAYAYRYSDCGM</sequence>
<gene>
    <name evidence="4" type="primary">LOC106810565</name>
</gene>
<dbReference type="PANTHER" id="PTHR21579">
    <property type="entry name" value="PROTEIN TINCAR"/>
    <property type="match status" value="1"/>
</dbReference>
<keyword evidence="2" id="KW-1133">Transmembrane helix</keyword>
<accession>A0ABM1EB66</accession>
<proteinExistence type="predicted"/>
<feature type="compositionally biased region" description="Acidic residues" evidence="1">
    <location>
        <begin position="739"/>
        <end position="789"/>
    </location>
</feature>
<feature type="transmembrane region" description="Helical" evidence="2">
    <location>
        <begin position="17"/>
        <end position="37"/>
    </location>
</feature>
<feature type="compositionally biased region" description="Basic and acidic residues" evidence="1">
    <location>
        <begin position="714"/>
        <end position="723"/>
    </location>
</feature>
<feature type="region of interest" description="Disordered" evidence="1">
    <location>
        <begin position="473"/>
        <end position="497"/>
    </location>
</feature>
<dbReference type="RefSeq" id="XP_014669437.1">
    <property type="nucleotide sequence ID" value="XM_014813951.1"/>
</dbReference>
<feature type="compositionally biased region" description="Polar residues" evidence="1">
    <location>
        <begin position="803"/>
        <end position="830"/>
    </location>
</feature>
<keyword evidence="2" id="KW-0812">Transmembrane</keyword>
<feature type="transmembrane region" description="Helical" evidence="2">
    <location>
        <begin position="361"/>
        <end position="384"/>
    </location>
</feature>
<feature type="transmembrane region" description="Helical" evidence="2">
    <location>
        <begin position="171"/>
        <end position="190"/>
    </location>
</feature>
<evidence type="ECO:0000313" key="4">
    <source>
        <dbReference type="RefSeq" id="XP_014669437.1"/>
    </source>
</evidence>
<dbReference type="InterPro" id="IPR053291">
    <property type="entry name" value="Ommatidial_diff-associated"/>
</dbReference>
<feature type="region of interest" description="Disordered" evidence="1">
    <location>
        <begin position="710"/>
        <end position="830"/>
    </location>
</feature>
<feature type="transmembrane region" description="Helical" evidence="2">
    <location>
        <begin position="331"/>
        <end position="349"/>
    </location>
</feature>
<dbReference type="PANTHER" id="PTHR21579:SF20">
    <property type="entry name" value="PROTEIN TINCAR"/>
    <property type="match status" value="1"/>
</dbReference>
<dbReference type="Proteomes" id="UP000695022">
    <property type="component" value="Unplaced"/>
</dbReference>
<name>A0ABM1EB66_PRICU</name>
<evidence type="ECO:0000256" key="2">
    <source>
        <dbReference type="SAM" id="Phobius"/>
    </source>
</evidence>
<feature type="transmembrane region" description="Helical" evidence="2">
    <location>
        <begin position="227"/>
        <end position="258"/>
    </location>
</feature>
<keyword evidence="2" id="KW-0472">Membrane</keyword>
<protein>
    <submittedName>
        <fullName evidence="4">Uncharacterized protein LOC106810565</fullName>
    </submittedName>
</protein>
<feature type="region of interest" description="Disordered" evidence="1">
    <location>
        <begin position="603"/>
        <end position="650"/>
    </location>
</feature>
<feature type="transmembrane region" description="Helical" evidence="2">
    <location>
        <begin position="278"/>
        <end position="301"/>
    </location>
</feature>